<gene>
    <name evidence="1" type="ORF">PROFUN_00502</name>
</gene>
<dbReference type="EMBL" id="MDYQ01000257">
    <property type="protein sequence ID" value="PRP77641.1"/>
    <property type="molecule type" value="Genomic_DNA"/>
</dbReference>
<name>A0A2P6N134_9EUKA</name>
<accession>A0A2P6N134</accession>
<reference evidence="1 2" key="1">
    <citation type="journal article" date="2018" name="Genome Biol. Evol.">
        <title>Multiple Roots of Fruiting Body Formation in Amoebozoa.</title>
        <authorList>
            <person name="Hillmann F."/>
            <person name="Forbes G."/>
            <person name="Novohradska S."/>
            <person name="Ferling I."/>
            <person name="Riege K."/>
            <person name="Groth M."/>
            <person name="Westermann M."/>
            <person name="Marz M."/>
            <person name="Spaller T."/>
            <person name="Winckler T."/>
            <person name="Schaap P."/>
            <person name="Glockner G."/>
        </authorList>
    </citation>
    <scope>NUCLEOTIDE SEQUENCE [LARGE SCALE GENOMIC DNA]</scope>
    <source>
        <strain evidence="1 2">Jena</strain>
    </source>
</reference>
<keyword evidence="2" id="KW-1185">Reference proteome</keyword>
<dbReference type="Proteomes" id="UP000241769">
    <property type="component" value="Unassembled WGS sequence"/>
</dbReference>
<organism evidence="1 2">
    <name type="scientific">Planoprotostelium fungivorum</name>
    <dbReference type="NCBI Taxonomy" id="1890364"/>
    <lineage>
        <taxon>Eukaryota</taxon>
        <taxon>Amoebozoa</taxon>
        <taxon>Evosea</taxon>
        <taxon>Variosea</taxon>
        <taxon>Cavosteliida</taxon>
        <taxon>Cavosteliaceae</taxon>
        <taxon>Planoprotostelium</taxon>
    </lineage>
</organism>
<sequence>MEGLIGGSIDVTRVTINLLLFDTIQMKQVDCDTPEGSLLSMPYPDMDREAERETNFRNIRRVCRVWKDIADGPFRFRRHYTSYQWGLRRDNIAFIGFYLDRTIAIPEYTTVWAAENGCEALLRALLSRGVKESVRLQAQTSADKMGHKICKKILDSHK</sequence>
<evidence type="ECO:0000313" key="1">
    <source>
        <dbReference type="EMBL" id="PRP77641.1"/>
    </source>
</evidence>
<evidence type="ECO:0000313" key="2">
    <source>
        <dbReference type="Proteomes" id="UP000241769"/>
    </source>
</evidence>
<evidence type="ECO:0008006" key="3">
    <source>
        <dbReference type="Google" id="ProtNLM"/>
    </source>
</evidence>
<comment type="caution">
    <text evidence="1">The sequence shown here is derived from an EMBL/GenBank/DDBJ whole genome shotgun (WGS) entry which is preliminary data.</text>
</comment>
<protein>
    <recommendedName>
        <fullName evidence="3">F-box domain-containing protein</fullName>
    </recommendedName>
</protein>
<dbReference type="AlphaFoldDB" id="A0A2P6N134"/>
<proteinExistence type="predicted"/>
<dbReference type="InParanoid" id="A0A2P6N134"/>